<reference evidence="3" key="1">
    <citation type="submission" date="2022-11" db="EMBL/GenBank/DDBJ databases">
        <authorList>
            <person name="Mo P."/>
        </authorList>
    </citation>
    <scope>NUCLEOTIDE SEQUENCE</scope>
    <source>
        <strain evidence="3">HUAS 11-8</strain>
    </source>
</reference>
<dbReference type="SUPFAM" id="SSF117916">
    <property type="entry name" value="Fe-S cluster assembly (FSCA) domain-like"/>
    <property type="match status" value="1"/>
</dbReference>
<comment type="function">
    <text evidence="1">May be involved in the formation or repair of [Fe-S] clusters present in iron-sulfur proteins.</text>
</comment>
<sequence>MDVHEAGERIEGILSELDSSADPGVRERAGELVRTLLEFHGAALARMTELLADSGEVLAALASDELVGGLLVLHGLHPVEVDERVTAALEHVRPYLGSHAGDVELLGIETGGEGEGVARLRLTGTCDGCPSSAETVKQAIERAIRAAAPEIGAIEVEGMVPAGAAAGRRLLPVVTLDCPVPREAS</sequence>
<name>A0ABY7BAC1_9PSEU</name>
<dbReference type="Gene3D" id="3.30.300.130">
    <property type="entry name" value="Fe-S cluster assembly (FSCA)"/>
    <property type="match status" value="1"/>
</dbReference>
<dbReference type="Pfam" id="PF01106">
    <property type="entry name" value="NifU"/>
    <property type="match status" value="1"/>
</dbReference>
<dbReference type="PANTHER" id="PTHR11178:SF51">
    <property type="entry name" value="FE_S BIOGENESIS PROTEIN NFUA"/>
    <property type="match status" value="1"/>
</dbReference>
<gene>
    <name evidence="3" type="ORF">ORV05_16580</name>
</gene>
<keyword evidence="4" id="KW-1185">Reference proteome</keyword>
<dbReference type="EMBL" id="CP113836">
    <property type="protein sequence ID" value="WAL69315.1"/>
    <property type="molecule type" value="Genomic_DNA"/>
</dbReference>
<evidence type="ECO:0000313" key="3">
    <source>
        <dbReference type="EMBL" id="WAL69315.1"/>
    </source>
</evidence>
<evidence type="ECO:0000256" key="1">
    <source>
        <dbReference type="ARBA" id="ARBA00049958"/>
    </source>
</evidence>
<dbReference type="InterPro" id="IPR001075">
    <property type="entry name" value="NIF_FeS_clus_asmbl_NifU_C"/>
</dbReference>
<evidence type="ECO:0000259" key="2">
    <source>
        <dbReference type="Pfam" id="PF01106"/>
    </source>
</evidence>
<feature type="domain" description="NIF system FeS cluster assembly NifU C-terminal" evidence="2">
    <location>
        <begin position="85"/>
        <end position="154"/>
    </location>
</feature>
<dbReference type="RefSeq" id="WP_268759403.1">
    <property type="nucleotide sequence ID" value="NZ_CP113836.1"/>
</dbReference>
<organism evidence="3 4">
    <name type="scientific">Amycolatopsis cynarae</name>
    <dbReference type="NCBI Taxonomy" id="2995223"/>
    <lineage>
        <taxon>Bacteria</taxon>
        <taxon>Bacillati</taxon>
        <taxon>Actinomycetota</taxon>
        <taxon>Actinomycetes</taxon>
        <taxon>Pseudonocardiales</taxon>
        <taxon>Pseudonocardiaceae</taxon>
        <taxon>Amycolatopsis</taxon>
    </lineage>
</organism>
<dbReference type="InterPro" id="IPR034904">
    <property type="entry name" value="FSCA_dom_sf"/>
</dbReference>
<accession>A0ABY7BAC1</accession>
<dbReference type="PANTHER" id="PTHR11178">
    <property type="entry name" value="IRON-SULFUR CLUSTER SCAFFOLD PROTEIN NFU-RELATED"/>
    <property type="match status" value="1"/>
</dbReference>
<evidence type="ECO:0000313" key="4">
    <source>
        <dbReference type="Proteomes" id="UP001163203"/>
    </source>
</evidence>
<dbReference type="Proteomes" id="UP001163203">
    <property type="component" value="Chromosome"/>
</dbReference>
<protein>
    <submittedName>
        <fullName evidence="3">NifU family protein</fullName>
    </submittedName>
</protein>
<proteinExistence type="predicted"/>